<dbReference type="InterPro" id="IPR050471">
    <property type="entry name" value="AB_hydrolase"/>
</dbReference>
<evidence type="ECO:0000259" key="1">
    <source>
        <dbReference type="Pfam" id="PF00561"/>
    </source>
</evidence>
<dbReference type="PANTHER" id="PTHR43433:SF5">
    <property type="entry name" value="AB HYDROLASE-1 DOMAIN-CONTAINING PROTEIN"/>
    <property type="match status" value="1"/>
</dbReference>
<dbReference type="Proteomes" id="UP000800097">
    <property type="component" value="Unassembled WGS sequence"/>
</dbReference>
<sequence>MADQRPPMTPDELVNHPEYDHLIWDLKPTKKGRLPVAKDRGGPFNIAYEMHGHGPRHLVWIMGLGGAKYAWQRQTKDLAHTKADVYSSLILDNRGIGESDKPLRRYSTSEMAKDVIEVLDALGWTGKRQLNLIGISMGGMIAQEMNLINRANLFLPKPLTTQLENIKHNLYTDDWLTRPDDLEYVVQPFPTNGDRFAANEVWKRQHPEWFNKKTFLCQAVAAGWHNKSPAQLQEIAKNVGKRRIMVVHGTKDRMISFPHGVVLWRGLEKGEGRTGREYVGMEVEEDVWVEGEVEKRFIEGQGHVVPIEMRNEFNAWVEALVERGVGLNQREGV</sequence>
<reference evidence="2" key="1">
    <citation type="journal article" date="2020" name="Stud. Mycol.">
        <title>101 Dothideomycetes genomes: a test case for predicting lifestyles and emergence of pathogens.</title>
        <authorList>
            <person name="Haridas S."/>
            <person name="Albert R."/>
            <person name="Binder M."/>
            <person name="Bloem J."/>
            <person name="Labutti K."/>
            <person name="Salamov A."/>
            <person name="Andreopoulos B."/>
            <person name="Baker S."/>
            <person name="Barry K."/>
            <person name="Bills G."/>
            <person name="Bluhm B."/>
            <person name="Cannon C."/>
            <person name="Castanera R."/>
            <person name="Culley D."/>
            <person name="Daum C."/>
            <person name="Ezra D."/>
            <person name="Gonzalez J."/>
            <person name="Henrissat B."/>
            <person name="Kuo A."/>
            <person name="Liang C."/>
            <person name="Lipzen A."/>
            <person name="Lutzoni F."/>
            <person name="Magnuson J."/>
            <person name="Mondo S."/>
            <person name="Nolan M."/>
            <person name="Ohm R."/>
            <person name="Pangilinan J."/>
            <person name="Park H.-J."/>
            <person name="Ramirez L."/>
            <person name="Alfaro M."/>
            <person name="Sun H."/>
            <person name="Tritt A."/>
            <person name="Yoshinaga Y."/>
            <person name="Zwiers L.-H."/>
            <person name="Turgeon B."/>
            <person name="Goodwin S."/>
            <person name="Spatafora J."/>
            <person name="Crous P."/>
            <person name="Grigoriev I."/>
        </authorList>
    </citation>
    <scope>NUCLEOTIDE SEQUENCE</scope>
    <source>
        <strain evidence="2">CBS 379.55</strain>
    </source>
</reference>
<keyword evidence="2" id="KW-0378">Hydrolase</keyword>
<dbReference type="RefSeq" id="XP_033653349.1">
    <property type="nucleotide sequence ID" value="XM_033795662.1"/>
</dbReference>
<proteinExistence type="predicted"/>
<feature type="domain" description="AB hydrolase-1" evidence="1">
    <location>
        <begin position="57"/>
        <end position="144"/>
    </location>
</feature>
<dbReference type="GO" id="GO:0016787">
    <property type="term" value="F:hydrolase activity"/>
    <property type="evidence" value="ECO:0007669"/>
    <property type="project" value="UniProtKB-KW"/>
</dbReference>
<dbReference type="EMBL" id="ML986495">
    <property type="protein sequence ID" value="KAF2275810.1"/>
    <property type="molecule type" value="Genomic_DNA"/>
</dbReference>
<dbReference type="OrthoDB" id="19657at2759"/>
<dbReference type="InterPro" id="IPR000073">
    <property type="entry name" value="AB_hydrolase_1"/>
</dbReference>
<keyword evidence="3" id="KW-1185">Reference proteome</keyword>
<evidence type="ECO:0000313" key="3">
    <source>
        <dbReference type="Proteomes" id="UP000800097"/>
    </source>
</evidence>
<dbReference type="AlphaFoldDB" id="A0A6A6JGN6"/>
<dbReference type="SUPFAM" id="SSF53474">
    <property type="entry name" value="alpha/beta-Hydrolases"/>
    <property type="match status" value="1"/>
</dbReference>
<dbReference type="GeneID" id="54548837"/>
<dbReference type="PRINTS" id="PR00111">
    <property type="entry name" value="ABHYDROLASE"/>
</dbReference>
<organism evidence="2 3">
    <name type="scientific">Westerdykella ornata</name>
    <dbReference type="NCBI Taxonomy" id="318751"/>
    <lineage>
        <taxon>Eukaryota</taxon>
        <taxon>Fungi</taxon>
        <taxon>Dikarya</taxon>
        <taxon>Ascomycota</taxon>
        <taxon>Pezizomycotina</taxon>
        <taxon>Dothideomycetes</taxon>
        <taxon>Pleosporomycetidae</taxon>
        <taxon>Pleosporales</taxon>
        <taxon>Sporormiaceae</taxon>
        <taxon>Westerdykella</taxon>
    </lineage>
</organism>
<dbReference type="Pfam" id="PF00561">
    <property type="entry name" value="Abhydrolase_1"/>
    <property type="match status" value="1"/>
</dbReference>
<gene>
    <name evidence="2" type="ORF">EI97DRAFT_378455</name>
</gene>
<dbReference type="Gene3D" id="3.40.50.1820">
    <property type="entry name" value="alpha/beta hydrolase"/>
    <property type="match status" value="1"/>
</dbReference>
<protein>
    <submittedName>
        <fullName evidence="2">Alpha/beta-hydrolase</fullName>
    </submittedName>
</protein>
<dbReference type="InterPro" id="IPR029058">
    <property type="entry name" value="AB_hydrolase_fold"/>
</dbReference>
<name>A0A6A6JGN6_WESOR</name>
<evidence type="ECO:0000313" key="2">
    <source>
        <dbReference type="EMBL" id="KAF2275810.1"/>
    </source>
</evidence>
<dbReference type="PANTHER" id="PTHR43433">
    <property type="entry name" value="HYDROLASE, ALPHA/BETA FOLD FAMILY PROTEIN"/>
    <property type="match status" value="1"/>
</dbReference>
<accession>A0A6A6JGN6</accession>